<organism evidence="1 2">
    <name type="scientific">Kickxella alabastrina</name>
    <dbReference type="NCBI Taxonomy" id="61397"/>
    <lineage>
        <taxon>Eukaryota</taxon>
        <taxon>Fungi</taxon>
        <taxon>Fungi incertae sedis</taxon>
        <taxon>Zoopagomycota</taxon>
        <taxon>Kickxellomycotina</taxon>
        <taxon>Kickxellomycetes</taxon>
        <taxon>Kickxellales</taxon>
        <taxon>Kickxellaceae</taxon>
        <taxon>Kickxella</taxon>
    </lineage>
</organism>
<dbReference type="Proteomes" id="UP001150581">
    <property type="component" value="Unassembled WGS sequence"/>
</dbReference>
<sequence length="517" mass="57171">VDSRLHAARSATSQGEDQAQAWVTLEKIRYLLQALSSDTSVESWTEGTDQLLSHGLNSKAAERKQASCTDAVLLASQRLIQAAYLSFSASADRGQLASSLFAVLCVLEAGIKQNDDGFILKIYAIRLYLLLSCYDRARALFDSLNVKSIQLDTHSYLINGQGMALGCFTPDLDLCYTGVGFYDRVHMKVTEHLDAAYMQGTYSNVLDFIEFGSNLRHSVQRECTHRCALRGEGFEPGCADDVLAKWAEADVVSIEHTEESLAKLHDNRDIKAMSLLAPQDLIPYNLEVLTRPTPLPGTQWIQMYSLIPQIIHHIVTTDTEALETKARSLLLTVSEAGDLLSAQDKMLACGINQIATLYTRASDSQQSFNNQLDDLLATIRQGLSQDIASQEVTTLEAISSTLLRDITTATEIYTYAITACYALESQRAPSARAVRQAFMKLRKEALQRMAVLRSLANGYVRGAIDEHWVGANVGFSGPIFECLSSKRKSVIDSVAKNCFNGWIRSIKNLVVQWEQCS</sequence>
<name>A0ACC1ICW8_9FUNG</name>
<proteinExistence type="predicted"/>
<comment type="caution">
    <text evidence="1">The sequence shown here is derived from an EMBL/GenBank/DDBJ whole genome shotgun (WGS) entry which is preliminary data.</text>
</comment>
<protein>
    <submittedName>
        <fullName evidence="1">Mitochondrial distribution and morphology</fullName>
    </submittedName>
</protein>
<gene>
    <name evidence="1" type="primary">MDM20_1</name>
    <name evidence="1" type="ORF">LPJ66_008898</name>
</gene>
<accession>A0ACC1ICW8</accession>
<reference evidence="1" key="1">
    <citation type="submission" date="2022-07" db="EMBL/GenBank/DDBJ databases">
        <title>Phylogenomic reconstructions and comparative analyses of Kickxellomycotina fungi.</title>
        <authorList>
            <person name="Reynolds N.K."/>
            <person name="Stajich J.E."/>
            <person name="Barry K."/>
            <person name="Grigoriev I.V."/>
            <person name="Crous P."/>
            <person name="Smith M.E."/>
        </authorList>
    </citation>
    <scope>NUCLEOTIDE SEQUENCE</scope>
    <source>
        <strain evidence="1">Benny 63K</strain>
    </source>
</reference>
<feature type="non-terminal residue" evidence="1">
    <location>
        <position position="1"/>
    </location>
</feature>
<keyword evidence="2" id="KW-1185">Reference proteome</keyword>
<dbReference type="EMBL" id="JANBPG010001898">
    <property type="protein sequence ID" value="KAJ1887842.1"/>
    <property type="molecule type" value="Genomic_DNA"/>
</dbReference>
<evidence type="ECO:0000313" key="2">
    <source>
        <dbReference type="Proteomes" id="UP001150581"/>
    </source>
</evidence>
<evidence type="ECO:0000313" key="1">
    <source>
        <dbReference type="EMBL" id="KAJ1887842.1"/>
    </source>
</evidence>